<organism evidence="1 2">
    <name type="scientific">Elaeophora elaphi</name>
    <dbReference type="NCBI Taxonomy" id="1147741"/>
    <lineage>
        <taxon>Eukaryota</taxon>
        <taxon>Metazoa</taxon>
        <taxon>Ecdysozoa</taxon>
        <taxon>Nematoda</taxon>
        <taxon>Chromadorea</taxon>
        <taxon>Rhabditida</taxon>
        <taxon>Spirurina</taxon>
        <taxon>Spiruromorpha</taxon>
        <taxon>Filarioidea</taxon>
        <taxon>Onchocercidae</taxon>
        <taxon>Elaeophora</taxon>
    </lineage>
</organism>
<name>A0A158Q7T8_9BILA</name>
<reference evidence="2" key="1">
    <citation type="submission" date="2016-04" db="UniProtKB">
        <authorList>
            <consortium name="WormBaseParasite"/>
        </authorList>
    </citation>
    <scope>IDENTIFICATION</scope>
</reference>
<dbReference type="WBParaSite" id="EEL_0000551101-mRNA-1">
    <property type="protein sequence ID" value="EEL_0000551101-mRNA-1"/>
    <property type="gene ID" value="EEL_0000551101"/>
</dbReference>
<proteinExistence type="predicted"/>
<evidence type="ECO:0000313" key="2">
    <source>
        <dbReference type="WBParaSite" id="EEL_0000551101-mRNA-1"/>
    </source>
</evidence>
<accession>A0A158Q7T8</accession>
<dbReference type="Proteomes" id="UP000050640">
    <property type="component" value="Unplaced"/>
</dbReference>
<protein>
    <submittedName>
        <fullName evidence="2">Uncharacterized protein</fullName>
    </submittedName>
</protein>
<dbReference type="AlphaFoldDB" id="A0A158Q7T8"/>
<sequence length="103" mass="11723">MNNLSSNFESLKASRSKSQPHQICQIHISKNAKAKALSCLILFASIWQTTIFAIYQDNPQDSDERIHVRRISLAEFTGLEGYINERENTSPSKNPINLHSYDT</sequence>
<keyword evidence="1" id="KW-1185">Reference proteome</keyword>
<evidence type="ECO:0000313" key="1">
    <source>
        <dbReference type="Proteomes" id="UP000050640"/>
    </source>
</evidence>